<accession>D5DHN8</accession>
<dbReference type="GO" id="GO:0012505">
    <property type="term" value="C:endomembrane system"/>
    <property type="evidence" value="ECO:0007669"/>
    <property type="project" value="UniProtKB-SubCell"/>
</dbReference>
<protein>
    <recommendedName>
        <fullName evidence="6">DUF1232 domain-containing protein</fullName>
    </recommendedName>
</protein>
<dbReference type="PATRIC" id="fig|592022.4.peg.2728"/>
<sequence>MGEALTKLKEQARKLKQEIFVLVEANKHPKVPFYVKLLSILIISYAFSPVDLIPDFIPILGYLDDIILIPFAIKFVLKLIPKDVLEECREKVRESENVKKKNWTAGIVIILLWIALLYWVFKVFFK</sequence>
<reference evidence="7 8" key="1">
    <citation type="journal article" date="2011" name="J. Bacteriol.">
        <title>Genome sequences of the biotechnologically important Bacillus megaterium strains QM B1551 and DSM319.</title>
        <authorList>
            <person name="Eppinger M."/>
            <person name="Bunk B."/>
            <person name="Johns M.A."/>
            <person name="Edirisinghe J.N."/>
            <person name="Kutumbaka K.K."/>
            <person name="Koenig S.S."/>
            <person name="Huot Creasy H."/>
            <person name="Rosovitz M.J."/>
            <person name="Riley D.R."/>
            <person name="Daugherty S."/>
            <person name="Martin M."/>
            <person name="Elbourne L.D."/>
            <person name="Paulsen I."/>
            <person name="Biedendieck R."/>
            <person name="Braun C."/>
            <person name="Grayburn S."/>
            <person name="Dhingra S."/>
            <person name="Lukyanchuk V."/>
            <person name="Ball B."/>
            <person name="Ul-Qamar R."/>
            <person name="Seibel J."/>
            <person name="Bremer E."/>
            <person name="Jahn D."/>
            <person name="Ravel J."/>
            <person name="Vary P.S."/>
        </authorList>
    </citation>
    <scope>NUCLEOTIDE SEQUENCE [LARGE SCALE GENOMIC DNA]</scope>
    <source>
        <strain evidence="8">DSM 319 / IMG 1521</strain>
    </source>
</reference>
<feature type="domain" description="DUF1232" evidence="6">
    <location>
        <begin position="35"/>
        <end position="71"/>
    </location>
</feature>
<evidence type="ECO:0000256" key="3">
    <source>
        <dbReference type="ARBA" id="ARBA00022989"/>
    </source>
</evidence>
<evidence type="ECO:0000256" key="4">
    <source>
        <dbReference type="ARBA" id="ARBA00023136"/>
    </source>
</evidence>
<evidence type="ECO:0000256" key="5">
    <source>
        <dbReference type="SAM" id="Phobius"/>
    </source>
</evidence>
<evidence type="ECO:0000259" key="6">
    <source>
        <dbReference type="Pfam" id="PF06803"/>
    </source>
</evidence>
<feature type="transmembrane region" description="Helical" evidence="5">
    <location>
        <begin position="102"/>
        <end position="121"/>
    </location>
</feature>
<dbReference type="Pfam" id="PF06803">
    <property type="entry name" value="DUF1232"/>
    <property type="match status" value="1"/>
</dbReference>
<keyword evidence="2 5" id="KW-0812">Transmembrane</keyword>
<dbReference type="AlphaFoldDB" id="D5DHN8"/>
<feature type="transmembrane region" description="Helical" evidence="5">
    <location>
        <begin position="33"/>
        <end position="53"/>
    </location>
</feature>
<dbReference type="InterPro" id="IPR010652">
    <property type="entry name" value="DUF1232"/>
</dbReference>
<proteinExistence type="predicted"/>
<evidence type="ECO:0000256" key="1">
    <source>
        <dbReference type="ARBA" id="ARBA00004127"/>
    </source>
</evidence>
<dbReference type="RefSeq" id="WP_013083548.1">
    <property type="nucleotide sequence ID" value="NC_014103.1"/>
</dbReference>
<organism evidence="7 8">
    <name type="scientific">Priestia megaterium (strain DSM 319 / IMG 1521)</name>
    <name type="common">Bacillus megaterium</name>
    <dbReference type="NCBI Taxonomy" id="592022"/>
    <lineage>
        <taxon>Bacteria</taxon>
        <taxon>Bacillati</taxon>
        <taxon>Bacillota</taxon>
        <taxon>Bacilli</taxon>
        <taxon>Bacillales</taxon>
        <taxon>Bacillaceae</taxon>
        <taxon>Priestia</taxon>
    </lineage>
</organism>
<evidence type="ECO:0000313" key="7">
    <source>
        <dbReference type="EMBL" id="ADF39598.1"/>
    </source>
</evidence>
<gene>
    <name evidence="7" type="ordered locus">BMD_2757</name>
</gene>
<name>D5DHN8_PRIM3</name>
<dbReference type="Proteomes" id="UP000002365">
    <property type="component" value="Chromosome"/>
</dbReference>
<comment type="subcellular location">
    <subcellularLocation>
        <location evidence="1">Endomembrane system</location>
        <topology evidence="1">Multi-pass membrane protein</topology>
    </subcellularLocation>
</comment>
<dbReference type="HOGENOM" id="CLU_139031_0_1_9"/>
<keyword evidence="4 5" id="KW-0472">Membrane</keyword>
<dbReference type="KEGG" id="bmd:BMD_2757"/>
<evidence type="ECO:0000313" key="8">
    <source>
        <dbReference type="Proteomes" id="UP000002365"/>
    </source>
</evidence>
<dbReference type="EMBL" id="CP001982">
    <property type="protein sequence ID" value="ADF39598.1"/>
    <property type="molecule type" value="Genomic_DNA"/>
</dbReference>
<evidence type="ECO:0000256" key="2">
    <source>
        <dbReference type="ARBA" id="ARBA00022692"/>
    </source>
</evidence>
<keyword evidence="3 5" id="KW-1133">Transmembrane helix</keyword>